<evidence type="ECO:0000259" key="2">
    <source>
        <dbReference type="Pfam" id="PF00535"/>
    </source>
</evidence>
<dbReference type="Proteomes" id="UP000292347">
    <property type="component" value="Unassembled WGS sequence"/>
</dbReference>
<dbReference type="OrthoDB" id="114108at2"/>
<evidence type="ECO:0000256" key="1">
    <source>
        <dbReference type="SAM" id="MobiDB-lite"/>
    </source>
</evidence>
<sequence length="421" mass="45257">MVLAAVRRHRPIPVQPQDIVVIDHTRLHAQARPVGDVLGQVVERDGRRDGGDRACGKHSHPHHPHACPLFPETGACLLPSRDRRAAGSDRFGGDAPRSGSGPPRQGGAGSDHFGSSPVPVLCQEAIDEPQTLAEDGLDISLIICTRDRAAQLGGCLEAVAGLRFSGSWELVMVDNGSTDRTRATIEAFAARVPFPVRIVHQPMPGLSNARNAGLAAAAGRLIAFTDDDCYPDPALLTRTVAAFAQPELGYVSGRILLHDPADFPATVNESTQPRRFPPGRYLPPGAIRGANLAFRRAALDAIGGFDPLFGSGARFPAEDIDAACRCSLRGWTGAYDPGIVVSHHHGRKAADVRGLFQAYDYGRGAYHAKLLLHDRAPRAALRGWAGLPRRIRARPSTLWWELAGAAGYARSYFARPRGRAR</sequence>
<dbReference type="InterPro" id="IPR050834">
    <property type="entry name" value="Glycosyltransf_2"/>
</dbReference>
<protein>
    <submittedName>
        <fullName evidence="3">Glycosyltransferase</fullName>
    </submittedName>
</protein>
<feature type="compositionally biased region" description="Basic and acidic residues" evidence="1">
    <location>
        <begin position="45"/>
        <end position="55"/>
    </location>
</feature>
<dbReference type="PANTHER" id="PTHR43685:SF2">
    <property type="entry name" value="GLYCOSYLTRANSFERASE 2-LIKE DOMAIN-CONTAINING PROTEIN"/>
    <property type="match status" value="1"/>
</dbReference>
<gene>
    <name evidence="3" type="ORF">EO081_01400</name>
</gene>
<dbReference type="InterPro" id="IPR029044">
    <property type="entry name" value="Nucleotide-diphossugar_trans"/>
</dbReference>
<dbReference type="GO" id="GO:0016740">
    <property type="term" value="F:transferase activity"/>
    <property type="evidence" value="ECO:0007669"/>
    <property type="project" value="UniProtKB-KW"/>
</dbReference>
<feature type="region of interest" description="Disordered" evidence="1">
    <location>
        <begin position="45"/>
        <end position="66"/>
    </location>
</feature>
<keyword evidence="4" id="KW-1185">Reference proteome</keyword>
<feature type="region of interest" description="Disordered" evidence="1">
    <location>
        <begin position="84"/>
        <end position="114"/>
    </location>
</feature>
<feature type="compositionally biased region" description="Basic residues" evidence="1">
    <location>
        <begin position="56"/>
        <end position="65"/>
    </location>
</feature>
<name>A0A4Q2IXV3_9SPHN</name>
<dbReference type="EMBL" id="SDPT01000001">
    <property type="protein sequence ID" value="RXZ35619.1"/>
    <property type="molecule type" value="Genomic_DNA"/>
</dbReference>
<dbReference type="AlphaFoldDB" id="A0A4Q2IXV3"/>
<accession>A0A4Q2IXV3</accession>
<organism evidence="3 4">
    <name type="scientific">Sphingomonas desiccabilis</name>
    <dbReference type="NCBI Taxonomy" id="429134"/>
    <lineage>
        <taxon>Bacteria</taxon>
        <taxon>Pseudomonadati</taxon>
        <taxon>Pseudomonadota</taxon>
        <taxon>Alphaproteobacteria</taxon>
        <taxon>Sphingomonadales</taxon>
        <taxon>Sphingomonadaceae</taxon>
        <taxon>Sphingomonas</taxon>
    </lineage>
</organism>
<evidence type="ECO:0000313" key="4">
    <source>
        <dbReference type="Proteomes" id="UP000292347"/>
    </source>
</evidence>
<evidence type="ECO:0000313" key="3">
    <source>
        <dbReference type="EMBL" id="RXZ35619.1"/>
    </source>
</evidence>
<feature type="domain" description="Glycosyltransferase 2-like" evidence="2">
    <location>
        <begin position="140"/>
        <end position="270"/>
    </location>
</feature>
<reference evidence="3 4" key="1">
    <citation type="submission" date="2019-01" db="EMBL/GenBank/DDBJ databases">
        <title>Sphingomonas mucosissima sp. nov. and Sphingomonas desiccabilis sp. nov., from biological soil crusts in the Colorado Plateau, USA.</title>
        <authorList>
            <person name="Zhu D."/>
        </authorList>
    </citation>
    <scope>NUCLEOTIDE SEQUENCE [LARGE SCALE GENOMIC DNA]</scope>
    <source>
        <strain evidence="3 4">CP1D</strain>
    </source>
</reference>
<dbReference type="InterPro" id="IPR001173">
    <property type="entry name" value="Glyco_trans_2-like"/>
</dbReference>
<comment type="caution">
    <text evidence="3">The sequence shown here is derived from an EMBL/GenBank/DDBJ whole genome shotgun (WGS) entry which is preliminary data.</text>
</comment>
<keyword evidence="3" id="KW-0808">Transferase</keyword>
<dbReference type="Pfam" id="PF00535">
    <property type="entry name" value="Glycos_transf_2"/>
    <property type="match status" value="1"/>
</dbReference>
<proteinExistence type="predicted"/>
<dbReference type="PANTHER" id="PTHR43685">
    <property type="entry name" value="GLYCOSYLTRANSFERASE"/>
    <property type="match status" value="1"/>
</dbReference>
<dbReference type="SUPFAM" id="SSF53448">
    <property type="entry name" value="Nucleotide-diphospho-sugar transferases"/>
    <property type="match status" value="1"/>
</dbReference>
<dbReference type="Gene3D" id="3.90.550.10">
    <property type="entry name" value="Spore Coat Polysaccharide Biosynthesis Protein SpsA, Chain A"/>
    <property type="match status" value="1"/>
</dbReference>